<keyword evidence="2" id="KW-0328">Glycosyltransferase</keyword>
<dbReference type="Proteomes" id="UP000326554">
    <property type="component" value="Unassembled WGS sequence"/>
</dbReference>
<reference evidence="5 6" key="1">
    <citation type="submission" date="2019-09" db="EMBL/GenBank/DDBJ databases">
        <authorList>
            <person name="Park J.-S."/>
            <person name="Choi H.-J."/>
        </authorList>
    </citation>
    <scope>NUCLEOTIDE SEQUENCE [LARGE SCALE GENOMIC DNA]</scope>
    <source>
        <strain evidence="5 6">176SS1-4</strain>
    </source>
</reference>
<gene>
    <name evidence="5" type="ORF">F3S47_13515</name>
</gene>
<sequence>MTQNQGRVAAVVVTYNRLDKLKVTVDRLLESPAEHLSHLIVVDNASTDGTADWLSGLADPRVEILTLPENLGGAGGFEAGMRHATETYDPEWIVVMDDDARPEPGTLTRFHARDRTGYDAWAAAVWYPAETYPEGRFCEMNRPWVNPFWHGDSFWKTMLRGRDGFHIDPAHYRAEEPLPIDGGSFVGFFFSRRAVQLAGYPDARLFIYGDDVLYTLGLSAAGGTTAFDPELRWEHDCGTYADDKARVFSPAWKIYYAHRNSLMFYRAASGRAFPLVLPVILAKWALSTRRYRGQRMRFLRLMTRGVSHGLRGRLDATHRQVMDWAR</sequence>
<dbReference type="SUPFAM" id="SSF53448">
    <property type="entry name" value="Nucleotide-diphospho-sugar transferases"/>
    <property type="match status" value="1"/>
</dbReference>
<dbReference type="EMBL" id="VYQE01000004">
    <property type="protein sequence ID" value="KAA9006792.1"/>
    <property type="molecule type" value="Genomic_DNA"/>
</dbReference>
<comment type="similarity">
    <text evidence="1">Belongs to the glycosyltransferase 2 family.</text>
</comment>
<evidence type="ECO:0000256" key="2">
    <source>
        <dbReference type="ARBA" id="ARBA00022676"/>
    </source>
</evidence>
<dbReference type="PANTHER" id="PTHR43179:SF12">
    <property type="entry name" value="GALACTOFURANOSYLTRANSFERASE GLFT2"/>
    <property type="match status" value="1"/>
</dbReference>
<comment type="caution">
    <text evidence="5">The sequence shown here is derived from an EMBL/GenBank/DDBJ whole genome shotgun (WGS) entry which is preliminary data.</text>
</comment>
<protein>
    <submittedName>
        <fullName evidence="5">Glycosyltransferase</fullName>
    </submittedName>
</protein>
<name>A0A5J5GGB3_9RHOB</name>
<dbReference type="InterPro" id="IPR001173">
    <property type="entry name" value="Glyco_trans_2-like"/>
</dbReference>
<dbReference type="GO" id="GO:0016757">
    <property type="term" value="F:glycosyltransferase activity"/>
    <property type="evidence" value="ECO:0007669"/>
    <property type="project" value="UniProtKB-KW"/>
</dbReference>
<dbReference type="AlphaFoldDB" id="A0A5J5GGB3"/>
<keyword evidence="6" id="KW-1185">Reference proteome</keyword>
<dbReference type="RefSeq" id="WP_150445810.1">
    <property type="nucleotide sequence ID" value="NZ_VYQE01000004.1"/>
</dbReference>
<dbReference type="InterPro" id="IPR029044">
    <property type="entry name" value="Nucleotide-diphossugar_trans"/>
</dbReference>
<proteinExistence type="inferred from homology"/>
<evidence type="ECO:0000313" key="6">
    <source>
        <dbReference type="Proteomes" id="UP000326554"/>
    </source>
</evidence>
<dbReference type="Pfam" id="PF00535">
    <property type="entry name" value="Glycos_transf_2"/>
    <property type="match status" value="1"/>
</dbReference>
<evidence type="ECO:0000256" key="1">
    <source>
        <dbReference type="ARBA" id="ARBA00006739"/>
    </source>
</evidence>
<evidence type="ECO:0000259" key="4">
    <source>
        <dbReference type="Pfam" id="PF00535"/>
    </source>
</evidence>
<evidence type="ECO:0000256" key="3">
    <source>
        <dbReference type="ARBA" id="ARBA00022679"/>
    </source>
</evidence>
<organism evidence="5 6">
    <name type="scientific">Histidinibacterium aquaticum</name>
    <dbReference type="NCBI Taxonomy" id="2613962"/>
    <lineage>
        <taxon>Bacteria</taxon>
        <taxon>Pseudomonadati</taxon>
        <taxon>Pseudomonadota</taxon>
        <taxon>Alphaproteobacteria</taxon>
        <taxon>Rhodobacterales</taxon>
        <taxon>Paracoccaceae</taxon>
        <taxon>Histidinibacterium</taxon>
    </lineage>
</organism>
<keyword evidence="3 5" id="KW-0808">Transferase</keyword>
<evidence type="ECO:0000313" key="5">
    <source>
        <dbReference type="EMBL" id="KAA9006792.1"/>
    </source>
</evidence>
<accession>A0A5J5GGB3</accession>
<dbReference type="Gene3D" id="3.90.550.10">
    <property type="entry name" value="Spore Coat Polysaccharide Biosynthesis Protein SpsA, Chain A"/>
    <property type="match status" value="1"/>
</dbReference>
<dbReference type="PANTHER" id="PTHR43179">
    <property type="entry name" value="RHAMNOSYLTRANSFERASE WBBL"/>
    <property type="match status" value="1"/>
</dbReference>
<feature type="domain" description="Glycosyltransferase 2-like" evidence="4">
    <location>
        <begin position="11"/>
        <end position="118"/>
    </location>
</feature>